<dbReference type="GO" id="GO:0016787">
    <property type="term" value="F:hydrolase activity"/>
    <property type="evidence" value="ECO:0007669"/>
    <property type="project" value="UniProtKB-KW"/>
</dbReference>
<dbReference type="PANTHER" id="PTHR12993:SF11">
    <property type="entry name" value="N-ACETYLGLUCOSAMINYL-PHOSPHATIDYLINOSITOL DE-N-ACETYLASE"/>
    <property type="match status" value="1"/>
</dbReference>
<evidence type="ECO:0000256" key="1">
    <source>
        <dbReference type="SAM" id="SignalP"/>
    </source>
</evidence>
<accession>A0ABW4ZVU7</accession>
<protein>
    <submittedName>
        <fullName evidence="2">PIG-L deacetylase family protein</fullName>
        <ecNumber evidence="2">3.5.1.-</ecNumber>
    </submittedName>
</protein>
<evidence type="ECO:0000313" key="2">
    <source>
        <dbReference type="EMBL" id="MFD2169439.1"/>
    </source>
</evidence>
<keyword evidence="3" id="KW-1185">Reference proteome</keyword>
<evidence type="ECO:0000313" key="3">
    <source>
        <dbReference type="Proteomes" id="UP001597343"/>
    </source>
</evidence>
<feature type="signal peptide" evidence="1">
    <location>
        <begin position="1"/>
        <end position="31"/>
    </location>
</feature>
<comment type="caution">
    <text evidence="2">The sequence shown here is derived from an EMBL/GenBank/DDBJ whole genome shotgun (WGS) entry which is preliminary data.</text>
</comment>
<keyword evidence="2" id="KW-0378">Hydrolase</keyword>
<reference evidence="3" key="1">
    <citation type="journal article" date="2019" name="Int. J. Syst. Evol. Microbiol.">
        <title>The Global Catalogue of Microorganisms (GCM) 10K type strain sequencing project: providing services to taxonomists for standard genome sequencing and annotation.</title>
        <authorList>
            <consortium name="The Broad Institute Genomics Platform"/>
            <consortium name="The Broad Institute Genome Sequencing Center for Infectious Disease"/>
            <person name="Wu L."/>
            <person name="Ma J."/>
        </authorList>
    </citation>
    <scope>NUCLEOTIDE SEQUENCE [LARGE SCALE GENOMIC DNA]</scope>
    <source>
        <strain evidence="3">CGMCC 1.13574</strain>
    </source>
</reference>
<dbReference type="Gene3D" id="3.40.50.10320">
    <property type="entry name" value="LmbE-like"/>
    <property type="match status" value="1"/>
</dbReference>
<dbReference type="SUPFAM" id="SSF102588">
    <property type="entry name" value="LmbE-like"/>
    <property type="match status" value="1"/>
</dbReference>
<dbReference type="PANTHER" id="PTHR12993">
    <property type="entry name" value="N-ACETYLGLUCOSAMINYL-PHOSPHATIDYLINOSITOL DE-N-ACETYLASE-RELATED"/>
    <property type="match status" value="1"/>
</dbReference>
<sequence length="461" mass="52729">MSQEKRKRRLTKILLSTGALLLFCLPGQTVASPAPQDVRSDKRARLLVIAPHPDDEALAGSALIQQTLRAGGSVRVAVMTNGDGFRRATSERFRVKRPQADDFYHLGLVRQQEALTAIGKLGLNEQDIRFLGYPDAGLKHLWNQNWSVHHPYRALNGHRSVPYQLAYRTGSPYSGESVVADLQRLFREYNPTDVLYPDPHDVHGDHWGTSAFTQYALSSLGLVPKEWTYLIHYPKFPTPRSYHPYHKLCQPKRLSEVGTRWHYIPLDHEQIAKKRSAIMAHQTQVHVMKSLLTSFVRKNDLIGSSEIQRIPSLSACEQPLSATGLRFAQQIDPIDDQRGNRSADIRRLAVYQTAERLHLCLELARPFSKQHQITIRLRLPDATEGTISQLSLKLDQNNVKTSTYPDLVSRIESHIEHELKDRFFRLSLPRDSFRNARIIMMQTEVRNGKSVDDTAWKRLYL</sequence>
<proteinExistence type="predicted"/>
<keyword evidence="1" id="KW-0732">Signal</keyword>
<name>A0ABW4ZVU7_9BACL</name>
<feature type="chain" id="PRO_5045615672" evidence="1">
    <location>
        <begin position="32"/>
        <end position="461"/>
    </location>
</feature>
<organism evidence="2 3">
    <name type="scientific">Tumebacillus lipolyticus</name>
    <dbReference type="NCBI Taxonomy" id="1280370"/>
    <lineage>
        <taxon>Bacteria</taxon>
        <taxon>Bacillati</taxon>
        <taxon>Bacillota</taxon>
        <taxon>Bacilli</taxon>
        <taxon>Bacillales</taxon>
        <taxon>Alicyclobacillaceae</taxon>
        <taxon>Tumebacillus</taxon>
    </lineage>
</organism>
<dbReference type="RefSeq" id="WP_386044591.1">
    <property type="nucleotide sequence ID" value="NZ_JBHUIO010000005.1"/>
</dbReference>
<dbReference type="EC" id="3.5.1.-" evidence="2"/>
<dbReference type="InterPro" id="IPR024078">
    <property type="entry name" value="LmbE-like_dom_sf"/>
</dbReference>
<dbReference type="Pfam" id="PF02585">
    <property type="entry name" value="PIG-L"/>
    <property type="match status" value="1"/>
</dbReference>
<dbReference type="Proteomes" id="UP001597343">
    <property type="component" value="Unassembled WGS sequence"/>
</dbReference>
<gene>
    <name evidence="2" type="ORF">ACFSOY_05475</name>
</gene>
<dbReference type="EMBL" id="JBHUIO010000005">
    <property type="protein sequence ID" value="MFD2169439.1"/>
    <property type="molecule type" value="Genomic_DNA"/>
</dbReference>
<dbReference type="InterPro" id="IPR003737">
    <property type="entry name" value="GlcNAc_PI_deacetylase-related"/>
</dbReference>